<evidence type="ECO:0000313" key="8">
    <source>
        <dbReference type="EMBL" id="CAF4236777.1"/>
    </source>
</evidence>
<gene>
    <name evidence="8" type="ORF">BYL167_LOCUS24997</name>
</gene>
<proteinExistence type="inferred from homology"/>
<evidence type="ECO:0000256" key="2">
    <source>
        <dbReference type="ARBA" id="ARBA00022448"/>
    </source>
</evidence>
<keyword evidence="5" id="KW-0333">Golgi apparatus</keyword>
<comment type="subcellular location">
    <subcellularLocation>
        <location evidence="5 6">Cytoplasm</location>
    </subcellularLocation>
    <subcellularLocation>
        <location evidence="5 6">Cytoplasmic vesicle</location>
        <location evidence="5 6">COPI-coated vesicle membrane</location>
        <topology evidence="5 6">Peripheral membrane protein</topology>
        <orientation evidence="5 6">Cytoplasmic side</orientation>
    </subcellularLocation>
    <subcellularLocation>
        <location evidence="5 6">Golgi apparatus membrane</location>
        <topology evidence="5 6">Peripheral membrane protein</topology>
        <orientation evidence="5 6">Cytoplasmic side</orientation>
    </subcellularLocation>
</comment>
<comment type="similarity">
    <text evidence="1 5">Belongs to the adaptor complexes medium subunit family. Delta-COP subfamily.</text>
</comment>
<evidence type="ECO:0000256" key="5">
    <source>
        <dbReference type="RuleBase" id="RU364018"/>
    </source>
</evidence>
<dbReference type="GO" id="GO:0006890">
    <property type="term" value="P:retrograde vesicle-mediated transport, Golgi to endoplasmic reticulum"/>
    <property type="evidence" value="ECO:0007669"/>
    <property type="project" value="UniProtKB-UniRule"/>
</dbReference>
<comment type="function">
    <text evidence="5">The coatomer is a cytosolic protein complex that binds to dilysine motifs and reversibly associates with Golgi non-clathrin-coated vesicles, which further mediate biosynthetic protein transport from the ER, via the Golgi up to the trans Golgi network. Coatomer complex is required for budding from Golgi membranes, and is essential for the retrograde Golgi-to-ER transport of dilysine-tagged proteins.</text>
</comment>
<dbReference type="Proteomes" id="UP000681967">
    <property type="component" value="Unassembled WGS sequence"/>
</dbReference>
<comment type="caution">
    <text evidence="8">The sequence shown here is derived from an EMBL/GenBank/DDBJ whole genome shotgun (WGS) entry which is preliminary data.</text>
</comment>
<dbReference type="InterPro" id="IPR028565">
    <property type="entry name" value="MHD"/>
</dbReference>
<keyword evidence="3 5" id="KW-0963">Cytoplasm</keyword>
<dbReference type="GO" id="GO:0051645">
    <property type="term" value="P:Golgi localization"/>
    <property type="evidence" value="ECO:0007669"/>
    <property type="project" value="TreeGrafter"/>
</dbReference>
<feature type="non-terminal residue" evidence="8">
    <location>
        <position position="1"/>
    </location>
</feature>
<evidence type="ECO:0000256" key="1">
    <source>
        <dbReference type="ARBA" id="ARBA00010516"/>
    </source>
</evidence>
<dbReference type="GO" id="GO:0030126">
    <property type="term" value="C:COPI vesicle coat"/>
    <property type="evidence" value="ECO:0007669"/>
    <property type="project" value="UniProtKB-UniRule"/>
</dbReference>
<sequence length="76" mass="8770">MLRVKSEQYGRILVAIDNKDSRNLQLQTHPNIDKKLFTTESLIGLKNSDRPFPVNQEVGVLKWRYTSTDAKEIPLT</sequence>
<evidence type="ECO:0000313" key="9">
    <source>
        <dbReference type="Proteomes" id="UP000681967"/>
    </source>
</evidence>
<dbReference type="PROSITE" id="PS51072">
    <property type="entry name" value="MHD"/>
    <property type="match status" value="1"/>
</dbReference>
<dbReference type="GO" id="GO:0015031">
    <property type="term" value="P:protein transport"/>
    <property type="evidence" value="ECO:0007669"/>
    <property type="project" value="UniProtKB-KW"/>
</dbReference>
<organism evidence="8 9">
    <name type="scientific">Rotaria magnacalcarata</name>
    <dbReference type="NCBI Taxonomy" id="392030"/>
    <lineage>
        <taxon>Eukaryota</taxon>
        <taxon>Metazoa</taxon>
        <taxon>Spiralia</taxon>
        <taxon>Gnathifera</taxon>
        <taxon>Rotifera</taxon>
        <taxon>Eurotatoria</taxon>
        <taxon>Bdelloidea</taxon>
        <taxon>Philodinida</taxon>
        <taxon>Philodinidae</taxon>
        <taxon>Rotaria</taxon>
    </lineage>
</organism>
<dbReference type="PANTHER" id="PTHR10121">
    <property type="entry name" value="COATOMER SUBUNIT DELTA"/>
    <property type="match status" value="1"/>
</dbReference>
<name>A0A8S2SR37_9BILA</name>
<evidence type="ECO:0000256" key="3">
    <source>
        <dbReference type="ARBA" id="ARBA00022490"/>
    </source>
</evidence>
<dbReference type="GO" id="GO:0000139">
    <property type="term" value="C:Golgi membrane"/>
    <property type="evidence" value="ECO:0007669"/>
    <property type="project" value="UniProtKB-SubCell"/>
</dbReference>
<keyword evidence="2 5" id="KW-0813">Transport</keyword>
<keyword evidence="5" id="KW-0968">Cytoplasmic vesicle</keyword>
<reference evidence="8" key="1">
    <citation type="submission" date="2021-02" db="EMBL/GenBank/DDBJ databases">
        <authorList>
            <person name="Nowell W R."/>
        </authorList>
    </citation>
    <scope>NUCLEOTIDE SEQUENCE</scope>
</reference>
<evidence type="ECO:0000256" key="4">
    <source>
        <dbReference type="ARBA" id="ARBA00022927"/>
    </source>
</evidence>
<evidence type="ECO:0000256" key="6">
    <source>
        <dbReference type="RuleBase" id="RU366052"/>
    </source>
</evidence>
<keyword evidence="4 5" id="KW-0653">Protein transport</keyword>
<accession>A0A8S2SR37</accession>
<protein>
    <recommendedName>
        <fullName evidence="5">Coatomer subunit delta</fullName>
    </recommendedName>
</protein>
<dbReference type="PANTHER" id="PTHR10121:SF0">
    <property type="entry name" value="COATOMER SUBUNIT DELTA"/>
    <property type="match status" value="1"/>
</dbReference>
<dbReference type="EMBL" id="CAJOBH010023637">
    <property type="protein sequence ID" value="CAF4236777.1"/>
    <property type="molecule type" value="Genomic_DNA"/>
</dbReference>
<comment type="subunit">
    <text evidence="5">Oligomeric complex that consists of at least the alpha, beta, beta', gamma, delta, epsilon and zeta subunits.</text>
</comment>
<keyword evidence="5" id="KW-0931">ER-Golgi transport</keyword>
<dbReference type="GO" id="GO:0006888">
    <property type="term" value="P:endoplasmic reticulum to Golgi vesicle-mediated transport"/>
    <property type="evidence" value="ECO:0007669"/>
    <property type="project" value="TreeGrafter"/>
</dbReference>
<feature type="domain" description="MHD" evidence="7">
    <location>
        <begin position="1"/>
        <end position="76"/>
    </location>
</feature>
<evidence type="ECO:0000259" key="7">
    <source>
        <dbReference type="PROSITE" id="PS51072"/>
    </source>
</evidence>
<feature type="non-terminal residue" evidence="8">
    <location>
        <position position="76"/>
    </location>
</feature>
<keyword evidence="5" id="KW-0472">Membrane</keyword>
<dbReference type="InterPro" id="IPR027059">
    <property type="entry name" value="Coatomer_dsu"/>
</dbReference>
<dbReference type="AlphaFoldDB" id="A0A8S2SR37"/>